<protein>
    <recommendedName>
        <fullName evidence="6">TVP38/TMEM64 family membrane protein</fullName>
    </recommendedName>
</protein>
<comment type="subcellular location">
    <subcellularLocation>
        <location evidence="1 6">Cell membrane</location>
        <topology evidence="1 6">Multi-pass membrane protein</topology>
    </subcellularLocation>
</comment>
<keyword evidence="4 6" id="KW-1133">Transmembrane helix</keyword>
<evidence type="ECO:0000259" key="7">
    <source>
        <dbReference type="Pfam" id="PF09335"/>
    </source>
</evidence>
<name>A0A369T7D6_9PROT</name>
<accession>A0A369T7D6</accession>
<dbReference type="PANTHER" id="PTHR12677:SF59">
    <property type="entry name" value="GOLGI APPARATUS MEMBRANE PROTEIN TVP38-RELATED"/>
    <property type="match status" value="1"/>
</dbReference>
<evidence type="ECO:0000313" key="8">
    <source>
        <dbReference type="EMBL" id="RDD60374.1"/>
    </source>
</evidence>
<dbReference type="Pfam" id="PF09335">
    <property type="entry name" value="VTT_dom"/>
    <property type="match status" value="1"/>
</dbReference>
<comment type="similarity">
    <text evidence="6">Belongs to the TVP38/TMEM64 family.</text>
</comment>
<dbReference type="GO" id="GO:0005886">
    <property type="term" value="C:plasma membrane"/>
    <property type="evidence" value="ECO:0007669"/>
    <property type="project" value="UniProtKB-SubCell"/>
</dbReference>
<evidence type="ECO:0000256" key="2">
    <source>
        <dbReference type="ARBA" id="ARBA00022475"/>
    </source>
</evidence>
<evidence type="ECO:0000313" key="9">
    <source>
        <dbReference type="Proteomes" id="UP000253941"/>
    </source>
</evidence>
<keyword evidence="2 6" id="KW-1003">Cell membrane</keyword>
<evidence type="ECO:0000256" key="3">
    <source>
        <dbReference type="ARBA" id="ARBA00022692"/>
    </source>
</evidence>
<dbReference type="InterPro" id="IPR015414">
    <property type="entry name" value="TMEM64"/>
</dbReference>
<evidence type="ECO:0000256" key="5">
    <source>
        <dbReference type="ARBA" id="ARBA00023136"/>
    </source>
</evidence>
<feature type="domain" description="VTT" evidence="7">
    <location>
        <begin position="80"/>
        <end position="196"/>
    </location>
</feature>
<sequence>MREVNGNGDTKQPVLRRLLPVLILALGFAAFFLLDLDRYLSFEALAEHRDWLTGQVEENAFLASAGYILAYALVAALSIPGGAILTILGGFLFGTWLGAAYAVIGATLGSVAVFLAARTALHDILLEKAGSAVKRMRAGFQENALSYLLVLRLIPVCPFWLVNLVPAFLGVPLGTYTLGTLVGIVPGSLVYASLGNGLGAVFAAGQTPDIGIIFDPVILGPILGLAVLAMLPVAYKKYRGRRTSPR</sequence>
<dbReference type="EMBL" id="QPMH01000029">
    <property type="protein sequence ID" value="RDD60374.1"/>
    <property type="molecule type" value="Genomic_DNA"/>
</dbReference>
<dbReference type="PANTHER" id="PTHR12677">
    <property type="entry name" value="GOLGI APPARATUS MEMBRANE PROTEIN TVP38-RELATED"/>
    <property type="match status" value="1"/>
</dbReference>
<feature type="transmembrane region" description="Helical" evidence="6">
    <location>
        <begin position="181"/>
        <end position="204"/>
    </location>
</feature>
<evidence type="ECO:0000256" key="4">
    <source>
        <dbReference type="ARBA" id="ARBA00022989"/>
    </source>
</evidence>
<organism evidence="8 9">
    <name type="scientific">Ferruginivarius sediminum</name>
    <dbReference type="NCBI Taxonomy" id="2661937"/>
    <lineage>
        <taxon>Bacteria</taxon>
        <taxon>Pseudomonadati</taxon>
        <taxon>Pseudomonadota</taxon>
        <taxon>Alphaproteobacteria</taxon>
        <taxon>Rhodospirillales</taxon>
        <taxon>Rhodospirillaceae</taxon>
        <taxon>Ferruginivarius</taxon>
    </lineage>
</organism>
<evidence type="ECO:0000256" key="6">
    <source>
        <dbReference type="RuleBase" id="RU366058"/>
    </source>
</evidence>
<reference evidence="8 9" key="1">
    <citation type="submission" date="2018-07" db="EMBL/GenBank/DDBJ databases">
        <title>Venubactetium sediminum gen. nov., sp. nov., isolated from a marine solar saltern.</title>
        <authorList>
            <person name="Wang S."/>
        </authorList>
    </citation>
    <scope>NUCLEOTIDE SEQUENCE [LARGE SCALE GENOMIC DNA]</scope>
    <source>
        <strain evidence="8 9">WD2A32</strain>
    </source>
</reference>
<evidence type="ECO:0000256" key="1">
    <source>
        <dbReference type="ARBA" id="ARBA00004651"/>
    </source>
</evidence>
<feature type="transmembrane region" description="Helical" evidence="6">
    <location>
        <begin position="91"/>
        <end position="117"/>
    </location>
</feature>
<feature type="transmembrane region" description="Helical" evidence="6">
    <location>
        <begin position="210"/>
        <end position="235"/>
    </location>
</feature>
<feature type="transmembrane region" description="Helical" evidence="6">
    <location>
        <begin position="144"/>
        <end position="169"/>
    </location>
</feature>
<keyword evidence="5 6" id="KW-0472">Membrane</keyword>
<feature type="transmembrane region" description="Helical" evidence="6">
    <location>
        <begin position="21"/>
        <end position="40"/>
    </location>
</feature>
<gene>
    <name evidence="8" type="ORF">DRB17_18510</name>
</gene>
<dbReference type="Proteomes" id="UP000253941">
    <property type="component" value="Unassembled WGS sequence"/>
</dbReference>
<proteinExistence type="inferred from homology"/>
<dbReference type="AlphaFoldDB" id="A0A369T7D6"/>
<dbReference type="InterPro" id="IPR032816">
    <property type="entry name" value="VTT_dom"/>
</dbReference>
<comment type="caution">
    <text evidence="8">The sequence shown here is derived from an EMBL/GenBank/DDBJ whole genome shotgun (WGS) entry which is preliminary data.</text>
</comment>
<keyword evidence="3 6" id="KW-0812">Transmembrane</keyword>
<keyword evidence="9" id="KW-1185">Reference proteome</keyword>